<dbReference type="GO" id="GO:0061602">
    <property type="term" value="F:molybdenum cofactor cytidylyltransferase activity"/>
    <property type="evidence" value="ECO:0007669"/>
    <property type="project" value="UniProtKB-EC"/>
</dbReference>
<proteinExistence type="predicted"/>
<keyword evidence="3" id="KW-0808">Transferase</keyword>
<dbReference type="EC" id="2.7.7.76" evidence="3"/>
<feature type="domain" description="MobA-like NTP transferase" evidence="2">
    <location>
        <begin position="13"/>
        <end position="185"/>
    </location>
</feature>
<protein>
    <submittedName>
        <fullName evidence="3">Molybdenum cofactor cytidylyltransferase</fullName>
        <ecNumber evidence="3">2.7.7.76</ecNumber>
    </submittedName>
</protein>
<sequence length="237" mass="25162">MLYPLTVPEKTGAIIMAAGAGRRMGGKPKSLLMRDGVPLIERQLRALAQVGVCEAVVVLGHHTAHIEPVVAKLQSQLAGSMDIRWALNSQPDDGPGSSLRVGLRALSPELKAVLVTLADQPLLESSDMSAVLAAWKSRAPGVELVVPIFEGEPGHPVVFGALVRDAVVAMNGGAGLRDWRRAHADQVQALAVDHARHTVDIDTEFDRVALAECYGVALEWPANLDGDGIASDGIRDR</sequence>
<dbReference type="Gene3D" id="3.90.550.10">
    <property type="entry name" value="Spore Coat Polysaccharide Biosynthesis Protein SpsA, Chain A"/>
    <property type="match status" value="1"/>
</dbReference>
<evidence type="ECO:0000313" key="4">
    <source>
        <dbReference type="Proteomes" id="UP001549320"/>
    </source>
</evidence>
<dbReference type="RefSeq" id="WP_354442800.1">
    <property type="nucleotide sequence ID" value="NZ_JBEPSH010000003.1"/>
</dbReference>
<dbReference type="Pfam" id="PF12804">
    <property type="entry name" value="NTP_transf_3"/>
    <property type="match status" value="1"/>
</dbReference>
<evidence type="ECO:0000259" key="2">
    <source>
        <dbReference type="Pfam" id="PF12804"/>
    </source>
</evidence>
<keyword evidence="3" id="KW-0548">Nucleotidyltransferase</keyword>
<dbReference type="InterPro" id="IPR025877">
    <property type="entry name" value="MobA-like_NTP_Trfase"/>
</dbReference>
<name>A0ABV2Q6S5_9BURK</name>
<keyword evidence="1" id="KW-0460">Magnesium</keyword>
<dbReference type="InterPro" id="IPR029044">
    <property type="entry name" value="Nucleotide-diphossugar_trans"/>
</dbReference>
<evidence type="ECO:0000256" key="1">
    <source>
        <dbReference type="ARBA" id="ARBA00022842"/>
    </source>
</evidence>
<dbReference type="CDD" id="cd04182">
    <property type="entry name" value="GT_2_like_f"/>
    <property type="match status" value="1"/>
</dbReference>
<dbReference type="Proteomes" id="UP001549320">
    <property type="component" value="Unassembled WGS sequence"/>
</dbReference>
<comment type="caution">
    <text evidence="3">The sequence shown here is derived from an EMBL/GenBank/DDBJ whole genome shotgun (WGS) entry which is preliminary data.</text>
</comment>
<keyword evidence="4" id="KW-1185">Reference proteome</keyword>
<dbReference type="PANTHER" id="PTHR43777">
    <property type="entry name" value="MOLYBDENUM COFACTOR CYTIDYLYLTRANSFERASE"/>
    <property type="match status" value="1"/>
</dbReference>
<gene>
    <name evidence="3" type="ORF">ABIE13_001845</name>
</gene>
<accession>A0ABV2Q6S5</accession>
<organism evidence="3 4">
    <name type="scientific">Ottowia thiooxydans</name>
    <dbReference type="NCBI Taxonomy" id="219182"/>
    <lineage>
        <taxon>Bacteria</taxon>
        <taxon>Pseudomonadati</taxon>
        <taxon>Pseudomonadota</taxon>
        <taxon>Betaproteobacteria</taxon>
        <taxon>Burkholderiales</taxon>
        <taxon>Comamonadaceae</taxon>
        <taxon>Ottowia</taxon>
    </lineage>
</organism>
<reference evidence="3 4" key="1">
    <citation type="submission" date="2024-06" db="EMBL/GenBank/DDBJ databases">
        <title>Sorghum-associated microbial communities from plants grown in Nebraska, USA.</title>
        <authorList>
            <person name="Schachtman D."/>
        </authorList>
    </citation>
    <scope>NUCLEOTIDE SEQUENCE [LARGE SCALE GENOMIC DNA]</scope>
    <source>
        <strain evidence="3 4">2709</strain>
    </source>
</reference>
<evidence type="ECO:0000313" key="3">
    <source>
        <dbReference type="EMBL" id="MET4576736.1"/>
    </source>
</evidence>
<dbReference type="PANTHER" id="PTHR43777:SF1">
    <property type="entry name" value="MOLYBDENUM COFACTOR CYTIDYLYLTRANSFERASE"/>
    <property type="match status" value="1"/>
</dbReference>
<dbReference type="EMBL" id="JBEPSH010000003">
    <property type="protein sequence ID" value="MET4576736.1"/>
    <property type="molecule type" value="Genomic_DNA"/>
</dbReference>
<dbReference type="SUPFAM" id="SSF53448">
    <property type="entry name" value="Nucleotide-diphospho-sugar transferases"/>
    <property type="match status" value="1"/>
</dbReference>